<dbReference type="SMART" id="SM00432">
    <property type="entry name" value="MADS"/>
    <property type="match status" value="1"/>
</dbReference>
<organism evidence="7 8">
    <name type="scientific">Kalanchoe fedtschenkoi</name>
    <name type="common">Lavender scallops</name>
    <name type="synonym">South American air plant</name>
    <dbReference type="NCBI Taxonomy" id="63787"/>
    <lineage>
        <taxon>Eukaryota</taxon>
        <taxon>Viridiplantae</taxon>
        <taxon>Streptophyta</taxon>
        <taxon>Embryophyta</taxon>
        <taxon>Tracheophyta</taxon>
        <taxon>Spermatophyta</taxon>
        <taxon>Magnoliopsida</taxon>
        <taxon>eudicotyledons</taxon>
        <taxon>Gunneridae</taxon>
        <taxon>Pentapetalae</taxon>
        <taxon>Saxifragales</taxon>
        <taxon>Crassulaceae</taxon>
        <taxon>Kalanchoe</taxon>
    </lineage>
</organism>
<evidence type="ECO:0000256" key="2">
    <source>
        <dbReference type="ARBA" id="ARBA00023015"/>
    </source>
</evidence>
<dbReference type="GO" id="GO:0000981">
    <property type="term" value="F:DNA-binding transcription factor activity, RNA polymerase II-specific"/>
    <property type="evidence" value="ECO:0007669"/>
    <property type="project" value="TreeGrafter"/>
</dbReference>
<dbReference type="PROSITE" id="PS50066">
    <property type="entry name" value="MADS_BOX_2"/>
    <property type="match status" value="1"/>
</dbReference>
<dbReference type="AlphaFoldDB" id="A0A7N0TNL8"/>
<keyword evidence="4" id="KW-0804">Transcription</keyword>
<dbReference type="PANTHER" id="PTHR11945:SF776">
    <property type="entry name" value="AGAMOUS-LIKE 50-RELATED"/>
    <property type="match status" value="1"/>
</dbReference>
<dbReference type="Proteomes" id="UP000594263">
    <property type="component" value="Unplaced"/>
</dbReference>
<dbReference type="GO" id="GO:0045944">
    <property type="term" value="P:positive regulation of transcription by RNA polymerase II"/>
    <property type="evidence" value="ECO:0007669"/>
    <property type="project" value="InterPro"/>
</dbReference>
<evidence type="ECO:0000259" key="6">
    <source>
        <dbReference type="PROSITE" id="PS50066"/>
    </source>
</evidence>
<accession>A0A7N0TNL8</accession>
<dbReference type="GO" id="GO:0000978">
    <property type="term" value="F:RNA polymerase II cis-regulatory region sequence-specific DNA binding"/>
    <property type="evidence" value="ECO:0007669"/>
    <property type="project" value="TreeGrafter"/>
</dbReference>
<evidence type="ECO:0000256" key="3">
    <source>
        <dbReference type="ARBA" id="ARBA00023125"/>
    </source>
</evidence>
<keyword evidence="5" id="KW-0539">Nucleus</keyword>
<evidence type="ECO:0000256" key="5">
    <source>
        <dbReference type="ARBA" id="ARBA00023242"/>
    </source>
</evidence>
<keyword evidence="8" id="KW-1185">Reference proteome</keyword>
<keyword evidence="3" id="KW-0238">DNA-binding</keyword>
<evidence type="ECO:0000313" key="7">
    <source>
        <dbReference type="EnsemblPlants" id="Kaladp0040s0285.1.v1.1.CDS.1"/>
    </source>
</evidence>
<dbReference type="Gene3D" id="3.40.1810.10">
    <property type="entry name" value="Transcription factor, MADS-box"/>
    <property type="match status" value="1"/>
</dbReference>
<dbReference type="InterPro" id="IPR033896">
    <property type="entry name" value="MEF2-like_N"/>
</dbReference>
<evidence type="ECO:0000256" key="1">
    <source>
        <dbReference type="ARBA" id="ARBA00004123"/>
    </source>
</evidence>
<dbReference type="Pfam" id="PF00319">
    <property type="entry name" value="SRF-TF"/>
    <property type="match status" value="1"/>
</dbReference>
<dbReference type="SUPFAM" id="SSF55455">
    <property type="entry name" value="SRF-like"/>
    <property type="match status" value="1"/>
</dbReference>
<dbReference type="CDD" id="cd00265">
    <property type="entry name" value="MADS_MEF2_like"/>
    <property type="match status" value="1"/>
</dbReference>
<dbReference type="GO" id="GO:0046983">
    <property type="term" value="F:protein dimerization activity"/>
    <property type="evidence" value="ECO:0007669"/>
    <property type="project" value="InterPro"/>
</dbReference>
<evidence type="ECO:0000313" key="8">
    <source>
        <dbReference type="Proteomes" id="UP000594263"/>
    </source>
</evidence>
<dbReference type="InterPro" id="IPR036879">
    <property type="entry name" value="TF_MADSbox_sf"/>
</dbReference>
<sequence length="302" mass="33062">MATAAPPKKKRPQGGKKIEMKLVEKKSNRNVTFSKRRSSLFEKASELCTLSGAHVAIMIFSPAGKIYSFGSPSVEAVVQRYEAPLPTGGSSQPHSNSSGLDSWRVAVNRVEGTRKLKTELSQTLESIECEKVKSQILDAAWERDRALWWNNPAEEMDLTRCKVLEQKLMELKMRVDAEVKNRPPEDYEKVLDGHDYLSAAIPLSLAHLMPNHASVCPSNDFMSWWINNIGATPSNYIILGPNNAANVSPINFPTGMYNFGGSSASNFGPMSSSRSTAGVMNPGFGPNSSYCVGPSSRINFTG</sequence>
<dbReference type="PRINTS" id="PR00404">
    <property type="entry name" value="MADSDOMAIN"/>
</dbReference>
<reference evidence="7" key="1">
    <citation type="submission" date="2021-01" db="UniProtKB">
        <authorList>
            <consortium name="EnsemblPlants"/>
        </authorList>
    </citation>
    <scope>IDENTIFICATION</scope>
</reference>
<protein>
    <recommendedName>
        <fullName evidence="6">MADS-box domain-containing protein</fullName>
    </recommendedName>
</protein>
<feature type="domain" description="MADS-box" evidence="6">
    <location>
        <begin position="13"/>
        <end position="73"/>
    </location>
</feature>
<comment type="subcellular location">
    <subcellularLocation>
        <location evidence="1">Nucleus</location>
    </subcellularLocation>
</comment>
<dbReference type="FunFam" id="3.40.1810.10:FF:000006">
    <property type="entry name" value="Agamous-like MADS-box protein AGL62"/>
    <property type="match status" value="1"/>
</dbReference>
<dbReference type="InterPro" id="IPR002100">
    <property type="entry name" value="TF_MADSbox"/>
</dbReference>
<name>A0A7N0TNL8_KALFE</name>
<dbReference type="GO" id="GO:0005634">
    <property type="term" value="C:nucleus"/>
    <property type="evidence" value="ECO:0007669"/>
    <property type="project" value="UniProtKB-SubCell"/>
</dbReference>
<evidence type="ECO:0000256" key="4">
    <source>
        <dbReference type="ARBA" id="ARBA00023163"/>
    </source>
</evidence>
<dbReference type="EnsemblPlants" id="Kaladp0040s0285.1.v1.1">
    <property type="protein sequence ID" value="Kaladp0040s0285.1.v1.1.CDS.1"/>
    <property type="gene ID" value="Kaladp0040s0285.v1.1"/>
</dbReference>
<keyword evidence="2" id="KW-0805">Transcription regulation</keyword>
<dbReference type="Gramene" id="Kaladp0040s0285.1.v1.1">
    <property type="protein sequence ID" value="Kaladp0040s0285.1.v1.1.CDS.1"/>
    <property type="gene ID" value="Kaladp0040s0285.v1.1"/>
</dbReference>
<dbReference type="PANTHER" id="PTHR11945">
    <property type="entry name" value="MADS BOX PROTEIN"/>
    <property type="match status" value="1"/>
</dbReference>
<proteinExistence type="predicted"/>